<sequence length="175" mass="19638">MAACHMLLFSPRAEELTLCTCVAQIAKWICKETERWIREHATRLGGRNEGPEKKKKKSRVQRNWRRLGGIREIEQEEGKFEGGEEKCKSSLNIRYTDFQGGEDETDPRQSTGVWAARRGWWPGRGVRFHGRIRNAPATRRFPPTPTPASAAHVPSIAGLAVSLSSVPDVSLNQGC</sequence>
<dbReference type="Proteomes" id="UP000324222">
    <property type="component" value="Unassembled WGS sequence"/>
</dbReference>
<proteinExistence type="predicted"/>
<dbReference type="AlphaFoldDB" id="A0A5B7FI13"/>
<dbReference type="EMBL" id="VSRR010007460">
    <property type="protein sequence ID" value="MPC46941.1"/>
    <property type="molecule type" value="Genomic_DNA"/>
</dbReference>
<organism evidence="1 2">
    <name type="scientific">Portunus trituberculatus</name>
    <name type="common">Swimming crab</name>
    <name type="synonym">Neptunus trituberculatus</name>
    <dbReference type="NCBI Taxonomy" id="210409"/>
    <lineage>
        <taxon>Eukaryota</taxon>
        <taxon>Metazoa</taxon>
        <taxon>Ecdysozoa</taxon>
        <taxon>Arthropoda</taxon>
        <taxon>Crustacea</taxon>
        <taxon>Multicrustacea</taxon>
        <taxon>Malacostraca</taxon>
        <taxon>Eumalacostraca</taxon>
        <taxon>Eucarida</taxon>
        <taxon>Decapoda</taxon>
        <taxon>Pleocyemata</taxon>
        <taxon>Brachyura</taxon>
        <taxon>Eubrachyura</taxon>
        <taxon>Portunoidea</taxon>
        <taxon>Portunidae</taxon>
        <taxon>Portuninae</taxon>
        <taxon>Portunus</taxon>
    </lineage>
</organism>
<accession>A0A5B7FI13</accession>
<reference evidence="1 2" key="1">
    <citation type="submission" date="2019-05" db="EMBL/GenBank/DDBJ databases">
        <title>Another draft genome of Portunus trituberculatus and its Hox gene families provides insights of decapod evolution.</title>
        <authorList>
            <person name="Jeong J.-H."/>
            <person name="Song I."/>
            <person name="Kim S."/>
            <person name="Choi T."/>
            <person name="Kim D."/>
            <person name="Ryu S."/>
            <person name="Kim W."/>
        </authorList>
    </citation>
    <scope>NUCLEOTIDE SEQUENCE [LARGE SCALE GENOMIC DNA]</scope>
    <source>
        <tissue evidence="1">Muscle</tissue>
    </source>
</reference>
<protein>
    <submittedName>
        <fullName evidence="1">Uncharacterized protein</fullName>
    </submittedName>
</protein>
<evidence type="ECO:0000313" key="1">
    <source>
        <dbReference type="EMBL" id="MPC46941.1"/>
    </source>
</evidence>
<gene>
    <name evidence="1" type="ORF">E2C01_040673</name>
</gene>
<evidence type="ECO:0000313" key="2">
    <source>
        <dbReference type="Proteomes" id="UP000324222"/>
    </source>
</evidence>
<name>A0A5B7FI13_PORTR</name>
<keyword evidence="2" id="KW-1185">Reference proteome</keyword>
<comment type="caution">
    <text evidence="1">The sequence shown here is derived from an EMBL/GenBank/DDBJ whole genome shotgun (WGS) entry which is preliminary data.</text>
</comment>